<dbReference type="EMBL" id="AP024702">
    <property type="protein sequence ID" value="BCX48091.1"/>
    <property type="molecule type" value="Genomic_DNA"/>
</dbReference>
<gene>
    <name evidence="1" type="ORF">HAHE_19990</name>
</gene>
<dbReference type="RefSeq" id="WP_338690673.1">
    <property type="nucleotide sequence ID" value="NZ_AP024702.1"/>
</dbReference>
<evidence type="ECO:0000313" key="2">
    <source>
        <dbReference type="Proteomes" id="UP001374893"/>
    </source>
</evidence>
<evidence type="ECO:0000313" key="1">
    <source>
        <dbReference type="EMBL" id="BCX48091.1"/>
    </source>
</evidence>
<accession>A0ABM7RFL5</accession>
<dbReference type="Proteomes" id="UP001374893">
    <property type="component" value="Chromosome"/>
</dbReference>
<dbReference type="PROSITE" id="PS51257">
    <property type="entry name" value="PROKAR_LIPOPROTEIN"/>
    <property type="match status" value="1"/>
</dbReference>
<proteinExistence type="predicted"/>
<protein>
    <submittedName>
        <fullName evidence="1">Uncharacterized protein</fullName>
    </submittedName>
</protein>
<reference evidence="1 2" key="1">
    <citation type="submission" date="2021-06" db="EMBL/GenBank/DDBJ databases">
        <title>Complete genome of Haloferula helveola possessing various polysaccharide degrading enzymes.</title>
        <authorList>
            <person name="Takami H."/>
            <person name="Huang C."/>
            <person name="Hamasaki K."/>
        </authorList>
    </citation>
    <scope>NUCLEOTIDE SEQUENCE [LARGE SCALE GENOMIC DNA]</scope>
    <source>
        <strain evidence="1 2">CN-1</strain>
    </source>
</reference>
<keyword evidence="2" id="KW-1185">Reference proteome</keyword>
<sequence length="699" mass="78573">MHTRTTPTRATRSPFFPTWPALGGMVWLLASCQGNGPLPPTATSDFSRAYHRDDARAFELGRRAETLELTHQRVRTKIATHREKIAVTDDEDELDDLEDSLEILNFLDRWIADTSRHHPSDAELLSVNLQAERVLNLMENEEAGSSKAHRVPQLIAGLVPTFVFGHRIASIPRYSRDEPLGPELAGKEASFLYDSRRGVYLTPDHLAGMTPLEVAHTDISPRHPAWHRARSRPTSTLVHFEGEMERGVTAALREDGDLPAGRRWDVDSSRRVLFLDEVYKSATSAKAEVEDAYGVEWKIKWGDECQTEPVSGRLYLLAGAKMTDLVYVGGGGPDEMILILAEPDEYSAEGDKAKTEREAGTVEQLAESLDDFYGFDIGPYIHSHGVITESNVDRLLRHLPNGGKSDYRRSNLIGRHWVSFREYSVELRPKGYIRTLSGTSMTDLAANEDRVARGLYLFSLWLAARDTKNDNNKTYFIKQPSGGRGSKMRITSYFDGHHDLGVTLGDLGSAGEINRMKTGEDFLRDTGRVIKGRQPFVYKPTAYDHTTWSDAKWMADRITALTDRELRQAIDASTWPDFVRETLFFKLASRRNQIAKIFGTANPEARREVAPPNIAIDLSSPSKIRDAEQRYRLAPGSLAEELQRHHSGGSGREVLVRDGQIVPSPESALITQLVIQRYPSGLADRYRRMTNQPPEALRR</sequence>
<organism evidence="1 2">
    <name type="scientific">Haloferula helveola</name>
    <dbReference type="NCBI Taxonomy" id="490095"/>
    <lineage>
        <taxon>Bacteria</taxon>
        <taxon>Pseudomonadati</taxon>
        <taxon>Verrucomicrobiota</taxon>
        <taxon>Verrucomicrobiia</taxon>
        <taxon>Verrucomicrobiales</taxon>
        <taxon>Verrucomicrobiaceae</taxon>
        <taxon>Haloferula</taxon>
    </lineage>
</organism>
<name>A0ABM7RFL5_9BACT</name>